<proteinExistence type="predicted"/>
<accession>A0AAW0YHD9</accession>
<evidence type="ECO:0000313" key="2">
    <source>
        <dbReference type="Proteomes" id="UP001445076"/>
    </source>
</evidence>
<comment type="caution">
    <text evidence="1">The sequence shown here is derived from an EMBL/GenBank/DDBJ whole genome shotgun (WGS) entry which is preliminary data.</text>
</comment>
<evidence type="ECO:0000313" key="1">
    <source>
        <dbReference type="EMBL" id="KAK8751047.1"/>
    </source>
</evidence>
<organism evidence="1 2">
    <name type="scientific">Cherax quadricarinatus</name>
    <name type="common">Australian red claw crayfish</name>
    <dbReference type="NCBI Taxonomy" id="27406"/>
    <lineage>
        <taxon>Eukaryota</taxon>
        <taxon>Metazoa</taxon>
        <taxon>Ecdysozoa</taxon>
        <taxon>Arthropoda</taxon>
        <taxon>Crustacea</taxon>
        <taxon>Multicrustacea</taxon>
        <taxon>Malacostraca</taxon>
        <taxon>Eumalacostraca</taxon>
        <taxon>Eucarida</taxon>
        <taxon>Decapoda</taxon>
        <taxon>Pleocyemata</taxon>
        <taxon>Astacidea</taxon>
        <taxon>Parastacoidea</taxon>
        <taxon>Parastacidae</taxon>
        <taxon>Cherax</taxon>
    </lineage>
</organism>
<keyword evidence="2" id="KW-1185">Reference proteome</keyword>
<reference evidence="1 2" key="1">
    <citation type="journal article" date="2024" name="BMC Genomics">
        <title>Genome assembly of redclaw crayfish (Cherax quadricarinatus) provides insights into its immune adaptation and hypoxia tolerance.</title>
        <authorList>
            <person name="Liu Z."/>
            <person name="Zheng J."/>
            <person name="Li H."/>
            <person name="Fang K."/>
            <person name="Wang S."/>
            <person name="He J."/>
            <person name="Zhou D."/>
            <person name="Weng S."/>
            <person name="Chi M."/>
            <person name="Gu Z."/>
            <person name="He J."/>
            <person name="Li F."/>
            <person name="Wang M."/>
        </authorList>
    </citation>
    <scope>NUCLEOTIDE SEQUENCE [LARGE SCALE GENOMIC DNA]</scope>
    <source>
        <strain evidence="1">ZL_2023a</strain>
    </source>
</reference>
<gene>
    <name evidence="1" type="ORF">OTU49_012744</name>
</gene>
<dbReference type="EMBL" id="JARKIK010000006">
    <property type="protein sequence ID" value="KAK8751047.1"/>
    <property type="molecule type" value="Genomic_DNA"/>
</dbReference>
<name>A0AAW0YHD9_CHEQU</name>
<dbReference type="AlphaFoldDB" id="A0AAW0YHD9"/>
<sequence length="623" mass="68937">MVSILSLSDKIISKCQFARCDLELVITPLGLCLRWLSNEDSKNNGKSLDAAIVTKMKIYGKLYPVCMNLVTEVAVFGKAVSNGSSDSCGQTPSTALIVCASGSVKAAHSKLPGFLVTLCHVAQPVVWTGIMEVGDTSVIVVVGKNAIMAIGKPVPSSVLHTSTTRDENYGKGNLHWSTRTLTTAAVTCYGQKNALVFSDGVSCWLCRITAVGGDEMEVECHELSYNGVMQITCKNMDCIEMLTCDGRKYQCCWKVLTENNKSENKVCSNLMSSELPNTVEGMMTGIQQCSQLMYDEGKSICSLDIYLRQLSLAHRLLTEPRLPLFSTSVRVEHSIMQSSSYFAHIQFSKPKANINLEGKWWRLCIVVPGYNGDYFISAKLDSKCFATGMGMSVPIPALNLKNSLNSITIKCYLVLEHFSSFQPVCQVFACQAEVDIFHFLTCQRKLSTASLSFQTSGISLYKTFEEQAFGNYKSNINQNPVPFCKVCTSYITHETVTSLFESLFGLIPPLNLEQKNSEKNILHVSLWYHDDRIDIHCSIKDDRTLLTFEGPNPSVVLSLRAAIERRVMDLGLPSRSVTLTPEVLRQAHLVHRISNFEANSCTTPAFVSHFHHAVTQLISLLPL</sequence>
<protein>
    <submittedName>
        <fullName evidence="1">Uncharacterized protein</fullName>
    </submittedName>
</protein>
<dbReference type="Proteomes" id="UP001445076">
    <property type="component" value="Unassembled WGS sequence"/>
</dbReference>